<gene>
    <name evidence="1" type="ORF">VXJ25_07720</name>
</gene>
<dbReference type="InterPro" id="IPR041881">
    <property type="entry name" value="PqqD_sf"/>
</dbReference>
<keyword evidence="2" id="KW-1185">Reference proteome</keyword>
<protein>
    <submittedName>
        <fullName evidence="1">PqqD family protein</fullName>
    </submittedName>
</protein>
<evidence type="ECO:0000313" key="2">
    <source>
        <dbReference type="Proteomes" id="UP001332931"/>
    </source>
</evidence>
<dbReference type="RefSeq" id="WP_330958631.1">
    <property type="nucleotide sequence ID" value="NZ_JAZGJQ010000009.1"/>
</dbReference>
<evidence type="ECO:0000313" key="1">
    <source>
        <dbReference type="EMBL" id="MEE6147865.1"/>
    </source>
</evidence>
<name>A0ABU7RBD4_9ACTN</name>
<dbReference type="Proteomes" id="UP001332931">
    <property type="component" value="Unassembled WGS sequence"/>
</dbReference>
<dbReference type="EMBL" id="JAZGJQ010000009">
    <property type="protein sequence ID" value="MEE6147865.1"/>
    <property type="molecule type" value="Genomic_DNA"/>
</dbReference>
<reference evidence="1 2" key="1">
    <citation type="submission" date="2024-01" db="EMBL/GenBank/DDBJ databases">
        <title>Description of Olsenella sp. nov., isolated from pig feces.</title>
        <authorList>
            <person name="Chang Y.-H."/>
        </authorList>
    </citation>
    <scope>NUCLEOTIDE SEQUENCE [LARGE SCALE GENOMIC DNA]</scope>
    <source>
        <strain evidence="1 2">YH-ols2223</strain>
    </source>
</reference>
<sequence length="86" mass="9706">MRARKDFILRDLGSQHLVVPTGAATRDFHGFVRLNDSGAYLWGLLGERRTEDELARALVERYGIGEGQAREDVAAFLRQVADFLDE</sequence>
<dbReference type="Gene3D" id="1.10.10.1150">
    <property type="entry name" value="Coenzyme PQQ synthesis protein D (PqqD)"/>
    <property type="match status" value="1"/>
</dbReference>
<accession>A0ABU7RBD4</accession>
<comment type="caution">
    <text evidence="1">The sequence shown here is derived from an EMBL/GenBank/DDBJ whole genome shotgun (WGS) entry which is preliminary data.</text>
</comment>
<organism evidence="1 2">
    <name type="scientific">Olsenella absiana</name>
    <dbReference type="NCBI Taxonomy" id="3115222"/>
    <lineage>
        <taxon>Bacteria</taxon>
        <taxon>Bacillati</taxon>
        <taxon>Actinomycetota</taxon>
        <taxon>Coriobacteriia</taxon>
        <taxon>Coriobacteriales</taxon>
        <taxon>Atopobiaceae</taxon>
        <taxon>Olsenella</taxon>
    </lineage>
</organism>
<dbReference type="Pfam" id="PF05402">
    <property type="entry name" value="PqqD"/>
    <property type="match status" value="1"/>
</dbReference>
<dbReference type="InterPro" id="IPR008792">
    <property type="entry name" value="PQQD"/>
</dbReference>
<proteinExistence type="predicted"/>